<dbReference type="InterPro" id="IPR001789">
    <property type="entry name" value="Sig_transdc_resp-reg_receiver"/>
</dbReference>
<dbReference type="SMART" id="SM00421">
    <property type="entry name" value="HTH_LUXR"/>
    <property type="match status" value="1"/>
</dbReference>
<dbReference type="SUPFAM" id="SSF46894">
    <property type="entry name" value="C-terminal effector domain of the bipartite response regulators"/>
    <property type="match status" value="1"/>
</dbReference>
<dbReference type="InterPro" id="IPR011006">
    <property type="entry name" value="CheY-like_superfamily"/>
</dbReference>
<dbReference type="EMBL" id="JBHRSJ010000010">
    <property type="protein sequence ID" value="MFC2971638.1"/>
    <property type="molecule type" value="Genomic_DNA"/>
</dbReference>
<protein>
    <submittedName>
        <fullName evidence="5">Response regulator</fullName>
    </submittedName>
</protein>
<dbReference type="InterPro" id="IPR039420">
    <property type="entry name" value="WalR-like"/>
</dbReference>
<keyword evidence="6" id="KW-1185">Reference proteome</keyword>
<dbReference type="Gene3D" id="3.40.50.2300">
    <property type="match status" value="1"/>
</dbReference>
<dbReference type="CDD" id="cd06170">
    <property type="entry name" value="LuxR_C_like"/>
    <property type="match status" value="1"/>
</dbReference>
<evidence type="ECO:0000313" key="6">
    <source>
        <dbReference type="Proteomes" id="UP001595457"/>
    </source>
</evidence>
<proteinExistence type="predicted"/>
<dbReference type="RefSeq" id="WP_377813252.1">
    <property type="nucleotide sequence ID" value="NZ_JBHRSJ010000010.1"/>
</dbReference>
<evidence type="ECO:0000313" key="5">
    <source>
        <dbReference type="EMBL" id="MFC2971638.1"/>
    </source>
</evidence>
<dbReference type="SMART" id="SM00448">
    <property type="entry name" value="REC"/>
    <property type="match status" value="1"/>
</dbReference>
<evidence type="ECO:0000256" key="2">
    <source>
        <dbReference type="PROSITE-ProRule" id="PRU00169"/>
    </source>
</evidence>
<keyword evidence="1" id="KW-0238">DNA-binding</keyword>
<comment type="caution">
    <text evidence="5">The sequence shown here is derived from an EMBL/GenBank/DDBJ whole genome shotgun (WGS) entry which is preliminary data.</text>
</comment>
<dbReference type="PRINTS" id="PR00038">
    <property type="entry name" value="HTHLUXR"/>
</dbReference>
<organism evidence="5 6">
    <name type="scientific">Azotobacter bryophylli</name>
    <dbReference type="NCBI Taxonomy" id="1986537"/>
    <lineage>
        <taxon>Bacteria</taxon>
        <taxon>Pseudomonadati</taxon>
        <taxon>Pseudomonadota</taxon>
        <taxon>Gammaproteobacteria</taxon>
        <taxon>Pseudomonadales</taxon>
        <taxon>Pseudomonadaceae</taxon>
        <taxon>Azotobacter</taxon>
    </lineage>
</organism>
<feature type="domain" description="HTH luxR-type" evidence="3">
    <location>
        <begin position="147"/>
        <end position="212"/>
    </location>
</feature>
<reference evidence="6" key="1">
    <citation type="journal article" date="2019" name="Int. J. Syst. Evol. Microbiol.">
        <title>The Global Catalogue of Microorganisms (GCM) 10K type strain sequencing project: providing services to taxonomists for standard genome sequencing and annotation.</title>
        <authorList>
            <consortium name="The Broad Institute Genomics Platform"/>
            <consortium name="The Broad Institute Genome Sequencing Center for Infectious Disease"/>
            <person name="Wu L."/>
            <person name="Ma J."/>
        </authorList>
    </citation>
    <scope>NUCLEOTIDE SEQUENCE [LARGE SCALE GENOMIC DNA]</scope>
    <source>
        <strain evidence="6">KCTC 62195</strain>
    </source>
</reference>
<dbReference type="InterPro" id="IPR016032">
    <property type="entry name" value="Sig_transdc_resp-reg_C-effctor"/>
</dbReference>
<evidence type="ECO:0000259" key="3">
    <source>
        <dbReference type="PROSITE" id="PS50043"/>
    </source>
</evidence>
<dbReference type="Proteomes" id="UP001595457">
    <property type="component" value="Unassembled WGS sequence"/>
</dbReference>
<dbReference type="Pfam" id="PF00196">
    <property type="entry name" value="GerE"/>
    <property type="match status" value="1"/>
</dbReference>
<keyword evidence="2" id="KW-0597">Phosphoprotein</keyword>
<dbReference type="PROSITE" id="PS00622">
    <property type="entry name" value="HTH_LUXR_1"/>
    <property type="match status" value="1"/>
</dbReference>
<dbReference type="PROSITE" id="PS50043">
    <property type="entry name" value="HTH_LUXR_2"/>
    <property type="match status" value="1"/>
</dbReference>
<dbReference type="Pfam" id="PF00072">
    <property type="entry name" value="Response_reg"/>
    <property type="match status" value="1"/>
</dbReference>
<evidence type="ECO:0000256" key="1">
    <source>
        <dbReference type="ARBA" id="ARBA00023125"/>
    </source>
</evidence>
<sequence length="225" mass="24286">MNETRLLLIDDHKLLRRGLAELLNAEDGLTVIGQASSGQEGIELARQLAPDLILLDLHMPGLSGLETLARLKPLVPDSLVVVLTASDRQDDLLAALRAGADGYVLKDSEPEQLVGYLLGCRKGRVTLDPSLTGLLSIDTPPPPRRPECDGEGELTERERQTLALIAAGLSNKLIARELGISDGTVKVHVRHLLCKLNLHSRLELAAWAHRGGFVERRAGAAESLS</sequence>
<feature type="modified residue" description="4-aspartylphosphate" evidence="2">
    <location>
        <position position="56"/>
    </location>
</feature>
<dbReference type="PANTHER" id="PTHR43214">
    <property type="entry name" value="TWO-COMPONENT RESPONSE REGULATOR"/>
    <property type="match status" value="1"/>
</dbReference>
<name>A0ABV7AR96_9GAMM</name>
<evidence type="ECO:0000259" key="4">
    <source>
        <dbReference type="PROSITE" id="PS50110"/>
    </source>
</evidence>
<feature type="domain" description="Response regulatory" evidence="4">
    <location>
        <begin position="5"/>
        <end position="121"/>
    </location>
</feature>
<gene>
    <name evidence="5" type="ORF">ACFOJE_05340</name>
</gene>
<dbReference type="PROSITE" id="PS50110">
    <property type="entry name" value="RESPONSE_REGULATORY"/>
    <property type="match status" value="1"/>
</dbReference>
<dbReference type="SUPFAM" id="SSF52172">
    <property type="entry name" value="CheY-like"/>
    <property type="match status" value="1"/>
</dbReference>
<dbReference type="InterPro" id="IPR000792">
    <property type="entry name" value="Tscrpt_reg_LuxR_C"/>
</dbReference>
<dbReference type="PANTHER" id="PTHR43214:SF38">
    <property type="entry name" value="NITRATE_NITRITE RESPONSE REGULATOR PROTEIN NARL"/>
    <property type="match status" value="1"/>
</dbReference>
<accession>A0ABV7AR96</accession>